<dbReference type="EMBL" id="CAJJDO010000022">
    <property type="protein sequence ID" value="CAD8151678.1"/>
    <property type="molecule type" value="Genomic_DNA"/>
</dbReference>
<sequence>MSFINLEQLDQENSLIDYHKKINETFVTLSNTIHELQIHKSVFNSVKNFHKRQHLHYQQEKELKFYILRMKQQNTCLAKDFVDQILQLQLEEEQLLIQLDFIQHIYESIQPFNRIIFILFPHSYWECQILVLEERQLSTTFIVIINQE</sequence>
<organism evidence="1 2">
    <name type="scientific">Paramecium pentaurelia</name>
    <dbReference type="NCBI Taxonomy" id="43138"/>
    <lineage>
        <taxon>Eukaryota</taxon>
        <taxon>Sar</taxon>
        <taxon>Alveolata</taxon>
        <taxon>Ciliophora</taxon>
        <taxon>Intramacronucleata</taxon>
        <taxon>Oligohymenophorea</taxon>
        <taxon>Peniculida</taxon>
        <taxon>Parameciidae</taxon>
        <taxon>Paramecium</taxon>
    </lineage>
</organism>
<comment type="caution">
    <text evidence="1">The sequence shown here is derived from an EMBL/GenBank/DDBJ whole genome shotgun (WGS) entry which is preliminary data.</text>
</comment>
<proteinExistence type="predicted"/>
<keyword evidence="2" id="KW-1185">Reference proteome</keyword>
<name>A0A8S1TIE0_9CILI</name>
<accession>A0A8S1TIE0</accession>
<gene>
    <name evidence="1" type="ORF">PPENT_87.1.T0220049</name>
</gene>
<reference evidence="1" key="1">
    <citation type="submission" date="2021-01" db="EMBL/GenBank/DDBJ databases">
        <authorList>
            <consortium name="Genoscope - CEA"/>
            <person name="William W."/>
        </authorList>
    </citation>
    <scope>NUCLEOTIDE SEQUENCE</scope>
</reference>
<evidence type="ECO:0000313" key="1">
    <source>
        <dbReference type="EMBL" id="CAD8151678.1"/>
    </source>
</evidence>
<evidence type="ECO:0000313" key="2">
    <source>
        <dbReference type="Proteomes" id="UP000689195"/>
    </source>
</evidence>
<protein>
    <submittedName>
        <fullName evidence="1">Uncharacterized protein</fullName>
    </submittedName>
</protein>
<dbReference type="Proteomes" id="UP000689195">
    <property type="component" value="Unassembled WGS sequence"/>
</dbReference>
<dbReference type="AlphaFoldDB" id="A0A8S1TIE0"/>